<organism evidence="2 3">
    <name type="scientific">Geodia barretti</name>
    <name type="common">Barrett's horny sponge</name>
    <dbReference type="NCBI Taxonomy" id="519541"/>
    <lineage>
        <taxon>Eukaryota</taxon>
        <taxon>Metazoa</taxon>
        <taxon>Porifera</taxon>
        <taxon>Demospongiae</taxon>
        <taxon>Heteroscleromorpha</taxon>
        <taxon>Tetractinellida</taxon>
        <taxon>Astrophorina</taxon>
        <taxon>Geodiidae</taxon>
        <taxon>Geodia</taxon>
    </lineage>
</organism>
<evidence type="ECO:0000259" key="1">
    <source>
        <dbReference type="Pfam" id="PF16363"/>
    </source>
</evidence>
<comment type="caution">
    <text evidence="2">The sequence shown here is derived from an EMBL/GenBank/DDBJ whole genome shotgun (WGS) entry which is preliminary data.</text>
</comment>
<dbReference type="GO" id="GO:0003824">
    <property type="term" value="F:catalytic activity"/>
    <property type="evidence" value="ECO:0007669"/>
    <property type="project" value="UniProtKB-ARBA"/>
</dbReference>
<sequence length="249" mass="28714">MLITGGAGFIGSHFVRYVLNAYRDYRVINLDKLTYAGNLDNLLDVVENPRYEFVRGDICDAGLVNELMQRVDLVVNFAAESHVDRSIMGAEEFMKSNALGVYTLLAAARDCGVEQFLQVSTDEVYGSLEEGEDPWTEDAPVAPRNPYAVAKASGDLMARAFAITYEKILEYLEKPKDLMQHVTDRPGHDMRYSLDASKIMALGWKPKYNFEEALRLTVEWYLGNEDWWRKIRDSASYREYYRRQYEERK</sequence>
<dbReference type="Gene3D" id="3.90.25.10">
    <property type="entry name" value="UDP-galactose 4-epimerase, domain 1"/>
    <property type="match status" value="1"/>
</dbReference>
<dbReference type="Gene3D" id="3.40.50.720">
    <property type="entry name" value="NAD(P)-binding Rossmann-like Domain"/>
    <property type="match status" value="1"/>
</dbReference>
<keyword evidence="3" id="KW-1185">Reference proteome</keyword>
<accession>A0AA35TXC8</accession>
<reference evidence="2" key="1">
    <citation type="submission" date="2023-03" db="EMBL/GenBank/DDBJ databases">
        <authorList>
            <person name="Steffen K."/>
            <person name="Cardenas P."/>
        </authorList>
    </citation>
    <scope>NUCLEOTIDE SEQUENCE</scope>
</reference>
<name>A0AA35TXC8_GEOBA</name>
<feature type="domain" description="NAD(P)-binding" evidence="1">
    <location>
        <begin position="2"/>
        <end position="166"/>
    </location>
</feature>
<dbReference type="SUPFAM" id="SSF51735">
    <property type="entry name" value="NAD(P)-binding Rossmann-fold domains"/>
    <property type="match status" value="1"/>
</dbReference>
<dbReference type="EMBL" id="CASHTH010004280">
    <property type="protein sequence ID" value="CAI8055426.1"/>
    <property type="molecule type" value="Genomic_DNA"/>
</dbReference>
<proteinExistence type="predicted"/>
<dbReference type="Pfam" id="PF16363">
    <property type="entry name" value="GDP_Man_Dehyd"/>
    <property type="match status" value="1"/>
</dbReference>
<dbReference type="Proteomes" id="UP001174909">
    <property type="component" value="Unassembled WGS sequence"/>
</dbReference>
<protein>
    <submittedName>
        <fullName evidence="2">Low-salt glycan biosynthesis protein Agl12</fullName>
    </submittedName>
</protein>
<gene>
    <name evidence="2" type="ORF">GBAR_LOCUS30272</name>
</gene>
<evidence type="ECO:0000313" key="2">
    <source>
        <dbReference type="EMBL" id="CAI8055426.1"/>
    </source>
</evidence>
<evidence type="ECO:0000313" key="3">
    <source>
        <dbReference type="Proteomes" id="UP001174909"/>
    </source>
</evidence>
<dbReference type="PANTHER" id="PTHR43000">
    <property type="entry name" value="DTDP-D-GLUCOSE 4,6-DEHYDRATASE-RELATED"/>
    <property type="match status" value="1"/>
</dbReference>
<dbReference type="InterPro" id="IPR036291">
    <property type="entry name" value="NAD(P)-bd_dom_sf"/>
</dbReference>
<dbReference type="AlphaFoldDB" id="A0AA35TXC8"/>
<dbReference type="InterPro" id="IPR016040">
    <property type="entry name" value="NAD(P)-bd_dom"/>
</dbReference>